<dbReference type="CDD" id="cd19941">
    <property type="entry name" value="TIL"/>
    <property type="match status" value="2"/>
</dbReference>
<gene>
    <name evidence="5" type="ORF">PECUL_23A023245</name>
</gene>
<evidence type="ECO:0000313" key="6">
    <source>
        <dbReference type="Proteomes" id="UP001295444"/>
    </source>
</evidence>
<dbReference type="SUPFAM" id="SSF110221">
    <property type="entry name" value="AbfB domain"/>
    <property type="match status" value="1"/>
</dbReference>
<dbReference type="SUPFAM" id="SSF57603">
    <property type="entry name" value="FnI-like domain"/>
    <property type="match status" value="1"/>
</dbReference>
<keyword evidence="1" id="KW-0677">Repeat</keyword>
<dbReference type="SMART" id="SM00215">
    <property type="entry name" value="VWC_out"/>
    <property type="match status" value="2"/>
</dbReference>
<dbReference type="PANTHER" id="PTHR11339:SF228">
    <property type="entry name" value="OTOGELIN"/>
    <property type="match status" value="1"/>
</dbReference>
<dbReference type="Pfam" id="PF01826">
    <property type="entry name" value="TIL"/>
    <property type="match status" value="2"/>
</dbReference>
<dbReference type="InterPro" id="IPR036084">
    <property type="entry name" value="Ser_inhib-like_sf"/>
</dbReference>
<dbReference type="Pfam" id="PF08742">
    <property type="entry name" value="C8"/>
    <property type="match status" value="3"/>
</dbReference>
<reference evidence="5" key="1">
    <citation type="submission" date="2022-03" db="EMBL/GenBank/DDBJ databases">
        <authorList>
            <person name="Alioto T."/>
            <person name="Alioto T."/>
            <person name="Gomez Garrido J."/>
        </authorList>
    </citation>
    <scope>NUCLEOTIDE SEQUENCE</scope>
</reference>
<dbReference type="PROSITE" id="PS51233">
    <property type="entry name" value="VWFD"/>
    <property type="match status" value="3"/>
</dbReference>
<dbReference type="GO" id="GO:0046556">
    <property type="term" value="F:alpha-L-arabinofuranosidase activity"/>
    <property type="evidence" value="ECO:0007669"/>
    <property type="project" value="InterPro"/>
</dbReference>
<evidence type="ECO:0000256" key="2">
    <source>
        <dbReference type="ARBA" id="ARBA00023157"/>
    </source>
</evidence>
<dbReference type="Gene3D" id="2.80.10.50">
    <property type="match status" value="1"/>
</dbReference>
<keyword evidence="3" id="KW-0325">Glycoprotein</keyword>
<dbReference type="InterPro" id="IPR014853">
    <property type="entry name" value="VWF/SSPO/ZAN-like_Cys-rich_dom"/>
</dbReference>
<evidence type="ECO:0000256" key="1">
    <source>
        <dbReference type="ARBA" id="ARBA00022737"/>
    </source>
</evidence>
<dbReference type="EMBL" id="OW240923">
    <property type="protein sequence ID" value="CAH2325671.1"/>
    <property type="molecule type" value="Genomic_DNA"/>
</dbReference>
<dbReference type="SUPFAM" id="SSF57567">
    <property type="entry name" value="Serine protease inhibitors"/>
    <property type="match status" value="2"/>
</dbReference>
<evidence type="ECO:0000256" key="3">
    <source>
        <dbReference type="ARBA" id="ARBA00023180"/>
    </source>
</evidence>
<dbReference type="GO" id="GO:0046373">
    <property type="term" value="P:L-arabinose metabolic process"/>
    <property type="evidence" value="ECO:0007669"/>
    <property type="project" value="InterPro"/>
</dbReference>
<dbReference type="InterPro" id="IPR002919">
    <property type="entry name" value="TIL_dom"/>
</dbReference>
<proteinExistence type="predicted"/>
<keyword evidence="2" id="KW-1015">Disulfide bond</keyword>
<dbReference type="GO" id="GO:0005615">
    <property type="term" value="C:extracellular space"/>
    <property type="evidence" value="ECO:0007669"/>
    <property type="project" value="TreeGrafter"/>
</dbReference>
<sequence length="1370" mass="154244">MTVRRHSVLLELVLEQVYNVGSERDNICRTWGQYHFETFDGVYYFFPGKFTYDLLRQNDPDEQSFSIQKEQTINKFYTICFPITSLLCFIKAHNDPDCHSFPYSCKRSFGLYFSGEGEIKLQNHKVQHNNHRVQLPFNAGNLQIQKISGYVIIRLQYVFTLAWDGKSSVYIKMSPDYLGKTHGLCGNNNGILQDDLVTSYGKQTENVEEFVNSWRENIPHEESLYGVISFYEPPCPKENHHVNMEMANSLCSSLLQSPFESCHESVSPSPFLASCTNDLCISGIDIAAWCRALTEYARACAQAGNPLPDWRMMYTQCEITCENDLVYSECINCCPSSCQQRKSCIDNEIACVDGCYCPEGLIFENGECVQPSECPCEFHGTSYHAGSVVQDQCNNCTCTGGKWVCTENVCPAECAITGDIHMITFDGRKYTFQAPCQYILAKSRTSGVFTVTLQNSLCGQNLDGSYDVFEVRKLSSIILHVKTNIGLQLLYDWSGLRLYLKLDGRWHDDTIGLCGTFNGNTEDDFLSPAGVPESTPQLFGNAWKISSACGSEYFPSSLDPCDVHLQAASYAAESCSILTKELFAPCHPYLSPVSYYEQCRRDTCKCGQACLCSALSHYAHQCRRFGIIIDFRSSLSDCVILCEDTMEYGTCVSTCGQTCQALSMPEACDEDCVEGCACPKGMFLDIRTDRCVERSECPCYFQGIDYHPGENIITSLGKWVWQPALGGSDSRKPPSRNSMSVKILNKDSSDVTGLSNIPSCHHVCLMSYGCLLSVLLWFSVYVVRGPNPSHISLHGSLVKHGDECFEPSACPCSWKAKEYYPGDIVNSSCHTCVCQHGSFQCTFHPCPAMCTTYGDRHYKTFDGLAFDFVGACKVHLIKGLSPSSFSVIAENVNCYGGIICRKTLSISVGKSVIIFDDETGNPNIEFILHSPMSVIDERQSLHVWQAGLFTFIHFPSERITLLWDQRTTIHIQVGPKWQGQLNGLCGNFDLKTVNEMRTPDNFDLMNSQEFGNSWAAEECNKVTFEFWLKIKNPCSLNPLREPFAKKECGILLSDVFEDCHPVVDVTWFYSNCLSDTCGCNRGGDCECFCTSVSAYAHQCCQHGITIDWRSPRVCPYDCEYFNKVLGKGPYKLVSYLDRSLVLAARISDGRVFPVRAEYLIPGDTVSFMLTPGLYKPKAHDRNLVSLELAERPNYFLHLGKNGSFLISKWQKNEEFHSRSTFIVHKNSWISGYSAFECFAKQGYFLRISFSNIYLTRYHHSAAFRLSSLFKLTDSCMCPRNIRLWALTWKGTVKLHGAQGRSTAVLNGGIELQRSFFTDRRLDGTVLILPAAVILSGFRKYSTRFILISRLRQEFPSSLHLITNSNFFAVW</sequence>
<organism evidence="5 6">
    <name type="scientific">Pelobates cultripes</name>
    <name type="common">Western spadefoot toad</name>
    <dbReference type="NCBI Taxonomy" id="61616"/>
    <lineage>
        <taxon>Eukaryota</taxon>
        <taxon>Metazoa</taxon>
        <taxon>Chordata</taxon>
        <taxon>Craniata</taxon>
        <taxon>Vertebrata</taxon>
        <taxon>Euteleostomi</taxon>
        <taxon>Amphibia</taxon>
        <taxon>Batrachia</taxon>
        <taxon>Anura</taxon>
        <taxon>Pelobatoidea</taxon>
        <taxon>Pelobatidae</taxon>
        <taxon>Pelobates</taxon>
    </lineage>
</organism>
<dbReference type="GO" id="GO:0031012">
    <property type="term" value="C:extracellular matrix"/>
    <property type="evidence" value="ECO:0007669"/>
    <property type="project" value="TreeGrafter"/>
</dbReference>
<dbReference type="Proteomes" id="UP001295444">
    <property type="component" value="Chromosome 12"/>
</dbReference>
<dbReference type="SMART" id="SM00216">
    <property type="entry name" value="VWD"/>
    <property type="match status" value="3"/>
</dbReference>
<protein>
    <submittedName>
        <fullName evidence="5">Otogelin</fullName>
    </submittedName>
</protein>
<dbReference type="InterPro" id="IPR001846">
    <property type="entry name" value="VWF_type-D"/>
</dbReference>
<feature type="domain" description="VWFD" evidence="4">
    <location>
        <begin position="848"/>
        <end position="1023"/>
    </location>
</feature>
<dbReference type="SMART" id="SM00832">
    <property type="entry name" value="C8"/>
    <property type="match status" value="3"/>
</dbReference>
<evidence type="ECO:0000313" key="5">
    <source>
        <dbReference type="EMBL" id="CAH2325671.1"/>
    </source>
</evidence>
<dbReference type="InterPro" id="IPR050780">
    <property type="entry name" value="Mucin_vWF_Thrombospondin_sf"/>
</dbReference>
<dbReference type="Pfam" id="PF00094">
    <property type="entry name" value="VWD"/>
    <property type="match status" value="4"/>
</dbReference>
<dbReference type="PANTHER" id="PTHR11339">
    <property type="entry name" value="EXTRACELLULAR MATRIX GLYCOPROTEIN RELATED"/>
    <property type="match status" value="1"/>
</dbReference>
<keyword evidence="6" id="KW-1185">Reference proteome</keyword>
<dbReference type="InterPro" id="IPR001007">
    <property type="entry name" value="VWF_dom"/>
</dbReference>
<name>A0AAD1TGI3_PELCU</name>
<dbReference type="InterPro" id="IPR036195">
    <property type="entry name" value="AbfB_ABD_sf"/>
</dbReference>
<evidence type="ECO:0000259" key="4">
    <source>
        <dbReference type="PROSITE" id="PS51233"/>
    </source>
</evidence>
<dbReference type="Gene3D" id="2.10.25.10">
    <property type="entry name" value="Laminin"/>
    <property type="match status" value="2"/>
</dbReference>
<dbReference type="FunFam" id="2.10.25.10:FF:000055">
    <property type="entry name" value="alpha-tectorin isoform X1"/>
    <property type="match status" value="1"/>
</dbReference>
<feature type="domain" description="VWFD" evidence="4">
    <location>
        <begin position="358"/>
        <end position="550"/>
    </location>
</feature>
<accession>A0AAD1TGI3</accession>
<feature type="domain" description="VWFD" evidence="4">
    <location>
        <begin position="26"/>
        <end position="222"/>
    </location>
</feature>